<evidence type="ECO:0000313" key="11">
    <source>
        <dbReference type="Proteomes" id="UP001194746"/>
    </source>
</evidence>
<evidence type="ECO:0000256" key="1">
    <source>
        <dbReference type="ARBA" id="ARBA00001971"/>
    </source>
</evidence>
<dbReference type="InterPro" id="IPR036396">
    <property type="entry name" value="Cyt_P450_sf"/>
</dbReference>
<dbReference type="SUPFAM" id="SSF56601">
    <property type="entry name" value="beta-lactamase/transpeptidase-like"/>
    <property type="match status" value="1"/>
</dbReference>
<dbReference type="Pfam" id="PF11954">
    <property type="entry name" value="DUF3471"/>
    <property type="match status" value="1"/>
</dbReference>
<keyword evidence="6" id="KW-0560">Oxidoreductase</keyword>
<dbReference type="GO" id="GO:0005506">
    <property type="term" value="F:iron ion binding"/>
    <property type="evidence" value="ECO:0007669"/>
    <property type="project" value="InterPro"/>
</dbReference>
<proteinExistence type="inferred from homology"/>
<feature type="domain" description="Beta-lactamase-related" evidence="8">
    <location>
        <begin position="308"/>
        <end position="461"/>
    </location>
</feature>
<comment type="caution">
    <text evidence="10">The sequence shown here is derived from an EMBL/GenBank/DDBJ whole genome shotgun (WGS) entry which is preliminary data.</text>
</comment>
<feature type="domain" description="Peptidase S12 Pab87-related C-terminal" evidence="9">
    <location>
        <begin position="512"/>
        <end position="614"/>
    </location>
</feature>
<evidence type="ECO:0000256" key="7">
    <source>
        <dbReference type="SAM" id="Phobius"/>
    </source>
</evidence>
<evidence type="ECO:0000259" key="9">
    <source>
        <dbReference type="Pfam" id="PF11954"/>
    </source>
</evidence>
<evidence type="ECO:0000256" key="4">
    <source>
        <dbReference type="ARBA" id="ARBA00022723"/>
    </source>
</evidence>
<gene>
    <name evidence="10" type="ORF">FE257_000076</name>
</gene>
<keyword evidence="4" id="KW-0479">Metal-binding</keyword>
<dbReference type="InterPro" id="IPR050529">
    <property type="entry name" value="CYP450_sterol_14alpha_dmase"/>
</dbReference>
<dbReference type="GO" id="GO:0016705">
    <property type="term" value="F:oxidoreductase activity, acting on paired donors, with incorporation or reduction of molecular oxygen"/>
    <property type="evidence" value="ECO:0007669"/>
    <property type="project" value="InterPro"/>
</dbReference>
<keyword evidence="7" id="KW-0472">Membrane</keyword>
<keyword evidence="5" id="KW-0408">Iron</keyword>
<dbReference type="InterPro" id="IPR021860">
    <property type="entry name" value="Peptidase_S12_Pab87-rel_C"/>
</dbReference>
<evidence type="ECO:0000256" key="6">
    <source>
        <dbReference type="ARBA" id="ARBA00023033"/>
    </source>
</evidence>
<evidence type="ECO:0000313" key="10">
    <source>
        <dbReference type="EMBL" id="KAF9895174.1"/>
    </source>
</evidence>
<organism evidence="10 11">
    <name type="scientific">Aspergillus nanangensis</name>
    <dbReference type="NCBI Taxonomy" id="2582783"/>
    <lineage>
        <taxon>Eukaryota</taxon>
        <taxon>Fungi</taxon>
        <taxon>Dikarya</taxon>
        <taxon>Ascomycota</taxon>
        <taxon>Pezizomycotina</taxon>
        <taxon>Eurotiomycetes</taxon>
        <taxon>Eurotiomycetidae</taxon>
        <taxon>Eurotiales</taxon>
        <taxon>Aspergillaceae</taxon>
        <taxon>Aspergillus</taxon>
        <taxon>Aspergillus subgen. Circumdati</taxon>
    </lineage>
</organism>
<dbReference type="InterPro" id="IPR012338">
    <property type="entry name" value="Beta-lactam/transpept-like"/>
</dbReference>
<name>A0AAD4CYR2_ASPNN</name>
<dbReference type="GO" id="GO:0020037">
    <property type="term" value="F:heme binding"/>
    <property type="evidence" value="ECO:0007669"/>
    <property type="project" value="InterPro"/>
</dbReference>
<accession>A0AAD4CYR2</accession>
<feature type="transmembrane region" description="Helical" evidence="7">
    <location>
        <begin position="17"/>
        <end position="37"/>
    </location>
</feature>
<dbReference type="EMBL" id="VCAU01000001">
    <property type="protein sequence ID" value="KAF9895174.1"/>
    <property type="molecule type" value="Genomic_DNA"/>
</dbReference>
<dbReference type="Proteomes" id="UP001194746">
    <property type="component" value="Unassembled WGS sequence"/>
</dbReference>
<keyword evidence="7" id="KW-0812">Transmembrane</keyword>
<comment type="cofactor">
    <cofactor evidence="1">
        <name>heme</name>
        <dbReference type="ChEBI" id="CHEBI:30413"/>
    </cofactor>
</comment>
<dbReference type="PANTHER" id="PTHR24304:SF2">
    <property type="entry name" value="24-HYDROXYCHOLESTEROL 7-ALPHA-HYDROXYLASE"/>
    <property type="match status" value="1"/>
</dbReference>
<sequence length="618" mass="70003">MGVTLHGLTFASAEGKVWAALAALAALLLLSLLWKLLPKCRFPLGTPQQLSEGFPLLGQLRFYSSRSRFYFDSVSATRTGNFHFHIGQHQFIGLSGEDGRAAFFEERSLEFCQAYRNMFVPIPPSIGKRLFRSRSSETYRAGFDLRKAMRWENLTQTLPAMTQYTSTGFHRIVEQHEIAESEDLLQKSLSYYTRSNLSNSPARIIAPWLPTPSSIRCLVASIRQCVLVRQVMENRKTDPRTVPGITQSMMERGLGYQEVCQFVTMTLFAAQANTPVISSWALICLAHNPYWMEQIRREVDQVVLSRWEASPHSRSPEEVLSTLDLAAWESEFPLIELCGRETLRLYGGAANTSFGGAGAMVSNVLDYAKWLRALVNLTGPISMEVYAGIFRPRIPVRETVANAFNLPPSPRHDYAAGWFVTNYHSYQIYMHHGSCPGIYITIGFIPEKKFGFVMMANSGSAREVHRWLYLYLVDSCILEVSGLSLGFEPDQITITDMAEAKRQLFPNLAPWKTQHALPITSYCGVYNERGYGALRLIPYRENLYSNLTNRAIPYHLILYHVDGEYFLVELCTRWNVPGNDSSFFRAEFGIEEGTVTSLRISFEPALGNEMISFSRYST</sequence>
<evidence type="ECO:0000256" key="2">
    <source>
        <dbReference type="ARBA" id="ARBA00010617"/>
    </source>
</evidence>
<dbReference type="InterPro" id="IPR001128">
    <property type="entry name" value="Cyt_P450"/>
</dbReference>
<dbReference type="AlphaFoldDB" id="A0AAD4CYR2"/>
<evidence type="ECO:0000256" key="5">
    <source>
        <dbReference type="ARBA" id="ARBA00023004"/>
    </source>
</evidence>
<keyword evidence="3" id="KW-0349">Heme</keyword>
<dbReference type="Pfam" id="PF00067">
    <property type="entry name" value="p450"/>
    <property type="match status" value="1"/>
</dbReference>
<dbReference type="InterPro" id="IPR001466">
    <property type="entry name" value="Beta-lactam-related"/>
</dbReference>
<keyword evidence="11" id="KW-1185">Reference proteome</keyword>
<dbReference type="Pfam" id="PF00144">
    <property type="entry name" value="Beta-lactamase"/>
    <property type="match status" value="1"/>
</dbReference>
<dbReference type="PANTHER" id="PTHR24304">
    <property type="entry name" value="CYTOCHROME P450 FAMILY 7"/>
    <property type="match status" value="1"/>
</dbReference>
<evidence type="ECO:0000256" key="3">
    <source>
        <dbReference type="ARBA" id="ARBA00022617"/>
    </source>
</evidence>
<dbReference type="Gene3D" id="1.10.630.10">
    <property type="entry name" value="Cytochrome P450"/>
    <property type="match status" value="1"/>
</dbReference>
<dbReference type="SUPFAM" id="SSF48264">
    <property type="entry name" value="Cytochrome P450"/>
    <property type="match status" value="1"/>
</dbReference>
<protein>
    <submittedName>
        <fullName evidence="10">Uncharacterized protein</fullName>
    </submittedName>
</protein>
<evidence type="ECO:0000259" key="8">
    <source>
        <dbReference type="Pfam" id="PF00144"/>
    </source>
</evidence>
<comment type="similarity">
    <text evidence="2">Belongs to the cytochrome P450 family.</text>
</comment>
<reference evidence="10" key="2">
    <citation type="submission" date="2020-02" db="EMBL/GenBank/DDBJ databases">
        <authorList>
            <person name="Gilchrist C.L.M."/>
            <person name="Chooi Y.-H."/>
        </authorList>
    </citation>
    <scope>NUCLEOTIDE SEQUENCE</scope>
    <source>
        <strain evidence="10">MST-FP2251</strain>
    </source>
</reference>
<reference evidence="10" key="1">
    <citation type="journal article" date="2019" name="Beilstein J. Org. Chem.">
        <title>Nanangenines: drimane sesquiterpenoids as the dominant metabolite cohort of a novel Australian fungus, Aspergillus nanangensis.</title>
        <authorList>
            <person name="Lacey H.J."/>
            <person name="Gilchrist C.L.M."/>
            <person name="Crombie A."/>
            <person name="Kalaitzis J.A."/>
            <person name="Vuong D."/>
            <person name="Rutledge P.J."/>
            <person name="Turner P."/>
            <person name="Pitt J.I."/>
            <person name="Lacey E."/>
            <person name="Chooi Y.H."/>
            <person name="Piggott A.M."/>
        </authorList>
    </citation>
    <scope>NUCLEOTIDE SEQUENCE</scope>
    <source>
        <strain evidence="10">MST-FP2251</strain>
    </source>
</reference>
<dbReference type="GO" id="GO:0008395">
    <property type="term" value="F:steroid hydroxylase activity"/>
    <property type="evidence" value="ECO:0007669"/>
    <property type="project" value="TreeGrafter"/>
</dbReference>
<keyword evidence="7" id="KW-1133">Transmembrane helix</keyword>
<keyword evidence="6" id="KW-0503">Monooxygenase</keyword>